<dbReference type="AlphaFoldDB" id="A0AAV2D9N0"/>
<evidence type="ECO:0000313" key="2">
    <source>
        <dbReference type="Proteomes" id="UP001497516"/>
    </source>
</evidence>
<name>A0AAV2D9N0_9ROSI</name>
<gene>
    <name evidence="1" type="ORF">LTRI10_LOCUS12507</name>
</gene>
<dbReference type="EMBL" id="OZ034815">
    <property type="protein sequence ID" value="CAL1370376.1"/>
    <property type="molecule type" value="Genomic_DNA"/>
</dbReference>
<evidence type="ECO:0000313" key="1">
    <source>
        <dbReference type="EMBL" id="CAL1370376.1"/>
    </source>
</evidence>
<protein>
    <submittedName>
        <fullName evidence="1">Uncharacterized protein</fullName>
    </submittedName>
</protein>
<reference evidence="1 2" key="1">
    <citation type="submission" date="2024-04" db="EMBL/GenBank/DDBJ databases">
        <authorList>
            <person name="Fracassetti M."/>
        </authorList>
    </citation>
    <scope>NUCLEOTIDE SEQUENCE [LARGE SCALE GENOMIC DNA]</scope>
</reference>
<dbReference type="Proteomes" id="UP001497516">
    <property type="component" value="Chromosome 2"/>
</dbReference>
<organism evidence="1 2">
    <name type="scientific">Linum trigynum</name>
    <dbReference type="NCBI Taxonomy" id="586398"/>
    <lineage>
        <taxon>Eukaryota</taxon>
        <taxon>Viridiplantae</taxon>
        <taxon>Streptophyta</taxon>
        <taxon>Embryophyta</taxon>
        <taxon>Tracheophyta</taxon>
        <taxon>Spermatophyta</taxon>
        <taxon>Magnoliopsida</taxon>
        <taxon>eudicotyledons</taxon>
        <taxon>Gunneridae</taxon>
        <taxon>Pentapetalae</taxon>
        <taxon>rosids</taxon>
        <taxon>fabids</taxon>
        <taxon>Malpighiales</taxon>
        <taxon>Linaceae</taxon>
        <taxon>Linum</taxon>
    </lineage>
</organism>
<sequence length="78" mass="8512">MKVLIPKAKNNSVLVESGGEVKEQEVNVVNEETVEDALMEIGIVKEMVQAEVSGVATSLEREMVQIEVKEDLMAIALV</sequence>
<proteinExistence type="predicted"/>
<keyword evidence="2" id="KW-1185">Reference proteome</keyword>
<accession>A0AAV2D9N0</accession>